<organism evidence="2 3">
    <name type="scientific">Bradymonas sediminis</name>
    <dbReference type="NCBI Taxonomy" id="1548548"/>
    <lineage>
        <taxon>Bacteria</taxon>
        <taxon>Deltaproteobacteria</taxon>
        <taxon>Bradymonadales</taxon>
        <taxon>Bradymonadaceae</taxon>
        <taxon>Bradymonas</taxon>
    </lineage>
</organism>
<feature type="domain" description="LicD/FKTN/FKRP nucleotidyltransferase" evidence="1">
    <location>
        <begin position="20"/>
        <end position="72"/>
    </location>
</feature>
<evidence type="ECO:0000313" key="3">
    <source>
        <dbReference type="Proteomes" id="UP000249799"/>
    </source>
</evidence>
<reference evidence="2 3" key="1">
    <citation type="submission" date="2018-06" db="EMBL/GenBank/DDBJ databases">
        <title>Lujinxingia sediminis gen. nov. sp. nov., a new facultative anaerobic member of the class Deltaproteobacteria, and proposal of Lujinxingaceae fam. nov.</title>
        <authorList>
            <person name="Guo L.-Y."/>
            <person name="Li C.-M."/>
            <person name="Wang S."/>
            <person name="Du Z.-J."/>
        </authorList>
    </citation>
    <scope>NUCLEOTIDE SEQUENCE [LARGE SCALE GENOMIC DNA]</scope>
    <source>
        <strain evidence="2 3">FA350</strain>
    </source>
</reference>
<sequence length="189" mass="22078">MNMAQCKENLFVLADILDAQSIRYGIIYGTLLGAIRDNGFIPWDEDVDLFVLDEDRQLFLSLLFEMRQEDLEVVRYTGDLLSLMRGSDYIDIYFMRRKLFGDRVCGADRLRARFFETRETIQFLGRSFPTVAEPEAFLDYAYGKDWKTPIKHKHAEVVPVYNRCKSLIRVAQIKATERLKNVAKTFIGR</sequence>
<evidence type="ECO:0000259" key="1">
    <source>
        <dbReference type="Pfam" id="PF04991"/>
    </source>
</evidence>
<protein>
    <recommendedName>
        <fullName evidence="1">LicD/FKTN/FKRP nucleotidyltransferase domain-containing protein</fullName>
    </recommendedName>
</protein>
<dbReference type="AlphaFoldDB" id="A0A2Z4FQU3"/>
<dbReference type="OrthoDB" id="9786100at2"/>
<gene>
    <name evidence="2" type="ORF">DN745_18105</name>
</gene>
<evidence type="ECO:0000313" key="2">
    <source>
        <dbReference type="EMBL" id="AWV91135.1"/>
    </source>
</evidence>
<dbReference type="InterPro" id="IPR007074">
    <property type="entry name" value="LicD/FKTN/FKRP_NTP_transf"/>
</dbReference>
<dbReference type="Proteomes" id="UP000249799">
    <property type="component" value="Chromosome"/>
</dbReference>
<dbReference type="InterPro" id="IPR052942">
    <property type="entry name" value="LPS_cholinephosphotransferase"/>
</dbReference>
<dbReference type="EMBL" id="CP030032">
    <property type="protein sequence ID" value="AWV91135.1"/>
    <property type="molecule type" value="Genomic_DNA"/>
</dbReference>
<dbReference type="KEGG" id="bsed:DN745_18105"/>
<dbReference type="GO" id="GO:0009100">
    <property type="term" value="P:glycoprotein metabolic process"/>
    <property type="evidence" value="ECO:0007669"/>
    <property type="project" value="UniProtKB-ARBA"/>
</dbReference>
<accession>A0A2Z4FQU3</accession>
<dbReference type="PANTHER" id="PTHR43404:SF1">
    <property type="entry name" value="MNN4P"/>
    <property type="match status" value="1"/>
</dbReference>
<keyword evidence="3" id="KW-1185">Reference proteome</keyword>
<dbReference type="PANTHER" id="PTHR43404">
    <property type="entry name" value="LIPOPOLYSACCHARIDE CHOLINEPHOSPHOTRANSFERASE LICD"/>
    <property type="match status" value="1"/>
</dbReference>
<name>A0A2Z4FQU3_9DELT</name>
<proteinExistence type="predicted"/>
<dbReference type="Pfam" id="PF04991">
    <property type="entry name" value="LicD"/>
    <property type="match status" value="1"/>
</dbReference>